<name>A0A6A5QJP7_AMPQU</name>
<dbReference type="SUPFAM" id="SSF51735">
    <property type="entry name" value="NAD(P)-binding Rossmann-fold domains"/>
    <property type="match status" value="1"/>
</dbReference>
<dbReference type="GO" id="GO:0004029">
    <property type="term" value="F:aldehyde dehydrogenase (NAD+) activity"/>
    <property type="evidence" value="ECO:0007669"/>
    <property type="project" value="TreeGrafter"/>
</dbReference>
<sequence>MPKLFITGATGYVGGDALYTVATTYPDLEITALVRNSDKGAKIASQYAKVRLVYGDLDSTDLITKEAADADIVIHCANCDHLESAKSIVAGLSQSQKQTYFIHTSGTGILSFEDFEQNTYGVEREKVYDDWDGINEVTSIPDSALHRNVDKVVLAANGVSNTIHTAIVCPPCIFGPGRGPDNQRSVQVYEMTRVSLERHKGFTINEGVNKWTEIHVQDLSNVFLALVTAALSADGGKATWNDKGYYFTENGEFVWGEVGQKLAQLMFEKKLINSPDVDQLDKDETDKLLPWGSYLWGTNSRCKSIRANKLFGWKPSQTKLFDLLPRIVDDEARKLDMIKGHAARAAGEANPYIPAQNE</sequence>
<evidence type="ECO:0000313" key="2">
    <source>
        <dbReference type="EMBL" id="KAF1915673.1"/>
    </source>
</evidence>
<dbReference type="Pfam" id="PF13460">
    <property type="entry name" value="NAD_binding_10"/>
    <property type="match status" value="1"/>
</dbReference>
<dbReference type="Gene3D" id="3.40.50.720">
    <property type="entry name" value="NAD(P)-binding Rossmann-like Domain"/>
    <property type="match status" value="1"/>
</dbReference>
<dbReference type="PANTHER" id="PTHR48079">
    <property type="entry name" value="PROTEIN YEEZ"/>
    <property type="match status" value="1"/>
</dbReference>
<dbReference type="AlphaFoldDB" id="A0A6A5QJP7"/>
<dbReference type="Proteomes" id="UP000800096">
    <property type="component" value="Unassembled WGS sequence"/>
</dbReference>
<organism evidence="2 3">
    <name type="scientific">Ampelomyces quisqualis</name>
    <name type="common">Powdery mildew agent</name>
    <dbReference type="NCBI Taxonomy" id="50730"/>
    <lineage>
        <taxon>Eukaryota</taxon>
        <taxon>Fungi</taxon>
        <taxon>Dikarya</taxon>
        <taxon>Ascomycota</taxon>
        <taxon>Pezizomycotina</taxon>
        <taxon>Dothideomycetes</taxon>
        <taxon>Pleosporomycetidae</taxon>
        <taxon>Pleosporales</taxon>
        <taxon>Pleosporineae</taxon>
        <taxon>Phaeosphaeriaceae</taxon>
        <taxon>Ampelomyces</taxon>
    </lineage>
</organism>
<protein>
    <recommendedName>
        <fullName evidence="1">NAD(P)-binding domain-containing protein</fullName>
    </recommendedName>
</protein>
<dbReference type="InterPro" id="IPR036291">
    <property type="entry name" value="NAD(P)-bd_dom_sf"/>
</dbReference>
<dbReference type="EMBL" id="ML979136">
    <property type="protein sequence ID" value="KAF1915673.1"/>
    <property type="molecule type" value="Genomic_DNA"/>
</dbReference>
<dbReference type="InterPro" id="IPR051783">
    <property type="entry name" value="NAD(P)-dependent_oxidoreduct"/>
</dbReference>
<accession>A0A6A5QJP7</accession>
<feature type="domain" description="NAD(P)-binding" evidence="1">
    <location>
        <begin position="8"/>
        <end position="109"/>
    </location>
</feature>
<dbReference type="InterPro" id="IPR016040">
    <property type="entry name" value="NAD(P)-bd_dom"/>
</dbReference>
<keyword evidence="3" id="KW-1185">Reference proteome</keyword>
<gene>
    <name evidence="2" type="ORF">BDU57DRAFT_518758</name>
</gene>
<dbReference type="GO" id="GO:0005737">
    <property type="term" value="C:cytoplasm"/>
    <property type="evidence" value="ECO:0007669"/>
    <property type="project" value="TreeGrafter"/>
</dbReference>
<dbReference type="OrthoDB" id="2130169at2759"/>
<evidence type="ECO:0000259" key="1">
    <source>
        <dbReference type="Pfam" id="PF13460"/>
    </source>
</evidence>
<reference evidence="2" key="1">
    <citation type="journal article" date="2020" name="Stud. Mycol.">
        <title>101 Dothideomycetes genomes: a test case for predicting lifestyles and emergence of pathogens.</title>
        <authorList>
            <person name="Haridas S."/>
            <person name="Albert R."/>
            <person name="Binder M."/>
            <person name="Bloem J."/>
            <person name="Labutti K."/>
            <person name="Salamov A."/>
            <person name="Andreopoulos B."/>
            <person name="Baker S."/>
            <person name="Barry K."/>
            <person name="Bills G."/>
            <person name="Bluhm B."/>
            <person name="Cannon C."/>
            <person name="Castanera R."/>
            <person name="Culley D."/>
            <person name="Daum C."/>
            <person name="Ezra D."/>
            <person name="Gonzalez J."/>
            <person name="Henrissat B."/>
            <person name="Kuo A."/>
            <person name="Liang C."/>
            <person name="Lipzen A."/>
            <person name="Lutzoni F."/>
            <person name="Magnuson J."/>
            <person name="Mondo S."/>
            <person name="Nolan M."/>
            <person name="Ohm R."/>
            <person name="Pangilinan J."/>
            <person name="Park H.-J."/>
            <person name="Ramirez L."/>
            <person name="Alfaro M."/>
            <person name="Sun H."/>
            <person name="Tritt A."/>
            <person name="Yoshinaga Y."/>
            <person name="Zwiers L.-H."/>
            <person name="Turgeon B."/>
            <person name="Goodwin S."/>
            <person name="Spatafora J."/>
            <person name="Crous P."/>
            <person name="Grigoriev I."/>
        </authorList>
    </citation>
    <scope>NUCLEOTIDE SEQUENCE</scope>
    <source>
        <strain evidence="2">HMLAC05119</strain>
    </source>
</reference>
<proteinExistence type="predicted"/>
<dbReference type="PANTHER" id="PTHR48079:SF7">
    <property type="entry name" value="NAD(P)-BINDING DOMAIN-CONTAINING PROTEIN-RELATED"/>
    <property type="match status" value="1"/>
</dbReference>
<evidence type="ECO:0000313" key="3">
    <source>
        <dbReference type="Proteomes" id="UP000800096"/>
    </source>
</evidence>